<comment type="caution">
    <text evidence="1">The sequence shown here is derived from an EMBL/GenBank/DDBJ whole genome shotgun (WGS) entry which is preliminary data.</text>
</comment>
<accession>A0A1J8Q338</accession>
<name>A0A1J8Q338_9AGAM</name>
<gene>
    <name evidence="1" type="ORF">AZE42_14042</name>
</gene>
<evidence type="ECO:0000313" key="1">
    <source>
        <dbReference type="EMBL" id="OJA14387.1"/>
    </source>
</evidence>
<organism evidence="1 2">
    <name type="scientific">Rhizopogon vesiculosus</name>
    <dbReference type="NCBI Taxonomy" id="180088"/>
    <lineage>
        <taxon>Eukaryota</taxon>
        <taxon>Fungi</taxon>
        <taxon>Dikarya</taxon>
        <taxon>Basidiomycota</taxon>
        <taxon>Agaricomycotina</taxon>
        <taxon>Agaricomycetes</taxon>
        <taxon>Agaricomycetidae</taxon>
        <taxon>Boletales</taxon>
        <taxon>Suillineae</taxon>
        <taxon>Rhizopogonaceae</taxon>
        <taxon>Rhizopogon</taxon>
    </lineage>
</organism>
<dbReference type="Proteomes" id="UP000183567">
    <property type="component" value="Unassembled WGS sequence"/>
</dbReference>
<reference evidence="1 2" key="1">
    <citation type="submission" date="2016-03" db="EMBL/GenBank/DDBJ databases">
        <title>Comparative genomics of the ectomycorrhizal sister species Rhizopogon vinicolor and Rhizopogon vesiculosus (Basidiomycota: Boletales) reveals a divergence of the mating type B locus.</title>
        <authorList>
            <person name="Mujic A.B."/>
            <person name="Kuo A."/>
            <person name="Tritt A."/>
            <person name="Lipzen A."/>
            <person name="Chen C."/>
            <person name="Johnson J."/>
            <person name="Sharma A."/>
            <person name="Barry K."/>
            <person name="Grigoriev I.V."/>
            <person name="Spatafora J.W."/>
        </authorList>
    </citation>
    <scope>NUCLEOTIDE SEQUENCE [LARGE SCALE GENOMIC DNA]</scope>
    <source>
        <strain evidence="1 2">AM-OR11-056</strain>
    </source>
</reference>
<evidence type="ECO:0000313" key="2">
    <source>
        <dbReference type="Proteomes" id="UP000183567"/>
    </source>
</evidence>
<protein>
    <submittedName>
        <fullName evidence="1">Uncharacterized protein</fullName>
    </submittedName>
</protein>
<proteinExistence type="predicted"/>
<sequence>MIVLLQHHDTVINFDPLYHDDQVEREKAKKWVEEQAWVAWRGFL</sequence>
<keyword evidence="2" id="KW-1185">Reference proteome</keyword>
<dbReference type="OrthoDB" id="2641813at2759"/>
<dbReference type="EMBL" id="LVVM01003720">
    <property type="protein sequence ID" value="OJA14387.1"/>
    <property type="molecule type" value="Genomic_DNA"/>
</dbReference>
<dbReference type="AlphaFoldDB" id="A0A1J8Q338"/>